<proteinExistence type="inferred from homology"/>
<evidence type="ECO:0000256" key="2">
    <source>
        <dbReference type="ARBA" id="ARBA00022679"/>
    </source>
</evidence>
<dbReference type="PROSITE" id="PS51547">
    <property type="entry name" value="C2_PI3K"/>
    <property type="match status" value="1"/>
</dbReference>
<evidence type="ECO:0000256" key="1">
    <source>
        <dbReference type="ARBA" id="ARBA00012073"/>
    </source>
</evidence>
<feature type="domain" description="C2 PI3K-type" evidence="10">
    <location>
        <begin position="107"/>
        <end position="244"/>
    </location>
</feature>
<gene>
    <name evidence="11" type="ORF">ECRASSUSDP1_LOCUS23367</name>
</gene>
<dbReference type="Gene3D" id="1.10.1070.11">
    <property type="entry name" value="Phosphatidylinositol 3-/4-kinase, catalytic domain"/>
    <property type="match status" value="1"/>
</dbReference>
<dbReference type="InterPro" id="IPR018936">
    <property type="entry name" value="PI3/4_kinase_CS"/>
</dbReference>
<dbReference type="Pfam" id="PF00454">
    <property type="entry name" value="PI3_PI4_kinase"/>
    <property type="match status" value="1"/>
</dbReference>
<keyword evidence="3 6" id="KW-0547">Nucleotide-binding</keyword>
<dbReference type="PANTHER" id="PTHR10048">
    <property type="entry name" value="PHOSPHATIDYLINOSITOL KINASE"/>
    <property type="match status" value="1"/>
</dbReference>
<dbReference type="SMART" id="SM00145">
    <property type="entry name" value="PI3Ka"/>
    <property type="match status" value="1"/>
</dbReference>
<evidence type="ECO:0000256" key="3">
    <source>
        <dbReference type="ARBA" id="ARBA00022741"/>
    </source>
</evidence>
<dbReference type="InterPro" id="IPR011009">
    <property type="entry name" value="Kinase-like_dom_sf"/>
</dbReference>
<dbReference type="PIRSF" id="PIRSF000587">
    <property type="entry name" value="PI3K_Vps34"/>
    <property type="match status" value="1"/>
</dbReference>
<feature type="domain" description="PI3K/PI4K catalytic" evidence="8">
    <location>
        <begin position="656"/>
        <end position="936"/>
    </location>
</feature>
<dbReference type="InterPro" id="IPR036940">
    <property type="entry name" value="PI3/4_kinase_cat_sf"/>
</dbReference>
<dbReference type="GO" id="GO:0034272">
    <property type="term" value="C:phosphatidylinositol 3-kinase complex, class III, type II"/>
    <property type="evidence" value="ECO:0007669"/>
    <property type="project" value="TreeGrafter"/>
</dbReference>
<dbReference type="PROSITE" id="PS00916">
    <property type="entry name" value="PI3_4_KINASE_2"/>
    <property type="match status" value="1"/>
</dbReference>
<evidence type="ECO:0000313" key="11">
    <source>
        <dbReference type="EMBL" id="CAI2381901.1"/>
    </source>
</evidence>
<dbReference type="Gene3D" id="1.25.40.70">
    <property type="entry name" value="Phosphatidylinositol 3-kinase, accessory domain (PIK)"/>
    <property type="match status" value="1"/>
</dbReference>
<keyword evidence="4 6" id="KW-0418">Kinase</keyword>
<dbReference type="GO" id="GO:0005524">
    <property type="term" value="F:ATP binding"/>
    <property type="evidence" value="ECO:0007669"/>
    <property type="project" value="UniProtKB-UniRule"/>
</dbReference>
<dbReference type="Gene3D" id="3.30.1010.10">
    <property type="entry name" value="Phosphatidylinositol 3-kinase Catalytic Subunit, Chain A, domain 4"/>
    <property type="match status" value="1"/>
</dbReference>
<evidence type="ECO:0000256" key="6">
    <source>
        <dbReference type="PIRNR" id="PIRNR000587"/>
    </source>
</evidence>
<dbReference type="Gene3D" id="2.60.40.150">
    <property type="entry name" value="C2 domain"/>
    <property type="match status" value="1"/>
</dbReference>
<dbReference type="InterPro" id="IPR035892">
    <property type="entry name" value="C2_domain_sf"/>
</dbReference>
<keyword evidence="2 6" id="KW-0808">Transferase</keyword>
<dbReference type="GO" id="GO:0016303">
    <property type="term" value="F:1-phosphatidylinositol-3-kinase activity"/>
    <property type="evidence" value="ECO:0007669"/>
    <property type="project" value="UniProtKB-EC"/>
</dbReference>
<dbReference type="SUPFAM" id="SSF49562">
    <property type="entry name" value="C2 domain (Calcium/lipid-binding domain, CaLB)"/>
    <property type="match status" value="1"/>
</dbReference>
<protein>
    <recommendedName>
        <fullName evidence="1">phosphatidylinositol 3-kinase</fullName>
        <ecNumber evidence="1">2.7.1.137</ecNumber>
    </recommendedName>
</protein>
<dbReference type="InterPro" id="IPR000403">
    <property type="entry name" value="PI3/4_kinase_cat_dom"/>
</dbReference>
<evidence type="ECO:0000259" key="8">
    <source>
        <dbReference type="PROSITE" id="PS50290"/>
    </source>
</evidence>
<evidence type="ECO:0000256" key="4">
    <source>
        <dbReference type="ARBA" id="ARBA00022777"/>
    </source>
</evidence>
<dbReference type="SUPFAM" id="SSF56112">
    <property type="entry name" value="Protein kinase-like (PK-like)"/>
    <property type="match status" value="1"/>
</dbReference>
<evidence type="ECO:0000256" key="5">
    <source>
        <dbReference type="ARBA" id="ARBA00022840"/>
    </source>
</evidence>
<evidence type="ECO:0000256" key="7">
    <source>
        <dbReference type="PROSITE-ProRule" id="PRU00880"/>
    </source>
</evidence>
<dbReference type="InterPro" id="IPR008290">
    <property type="entry name" value="PI3K_Vps34"/>
</dbReference>
<evidence type="ECO:0000313" key="12">
    <source>
        <dbReference type="Proteomes" id="UP001295684"/>
    </source>
</evidence>
<dbReference type="Pfam" id="PF00613">
    <property type="entry name" value="PI3Ka"/>
    <property type="match status" value="1"/>
</dbReference>
<dbReference type="EC" id="2.7.1.137" evidence="1"/>
<dbReference type="InterPro" id="IPR001263">
    <property type="entry name" value="PI3K_accessory_dom"/>
</dbReference>
<dbReference type="InterPro" id="IPR016024">
    <property type="entry name" value="ARM-type_fold"/>
</dbReference>
<dbReference type="InterPro" id="IPR015433">
    <property type="entry name" value="PI3/4_kinase"/>
</dbReference>
<dbReference type="EMBL" id="CAMPGE010024032">
    <property type="protein sequence ID" value="CAI2381901.1"/>
    <property type="molecule type" value="Genomic_DNA"/>
</dbReference>
<sequence length="951" mass="111035">MSKEFNPFEPASALESSKAELEEETKKEYLKSEQICLKYSITLEYLRDIKYLLGIKKLAKWDPSEYGRDEKIFVDHSRDIQTIDEKGNPIENSYYCLDTKSKRKRKESGMVKEESQDISILPEHEIYFKIQLSLGNNDLFFTHTTRDHKFNNLLKETITFPIQINELPIHSAVSIALYDFNKEEDDGLIGSTCFYVFDKKRRLRQGVQNLVIHKNIQPDLSYKFSTPGFPDKNAEARDINVTLNKMGLDVATDDRTPILLQNKLHDLYLKSDCSFLEISTSVWDNPVVFEEGRYQDFKKEITIPPYLLRKYINSFRSKPNDLHHVQEEEKHEPPASVKKISLRNKRVIKFHDPSLMKKHHVMVDIETNSNPVTEKFFILTRTEDDALAKTLTPNAQENEQILSIIEKPDFSELSHKEKHILWKYRYPLKNDERYKSGIVKFLRSVDWERRKEKNEALEMLNEWEINLEHAVPMLSALFSSNDTYPPSIKSDCCDPIRKKAIKRLYQEDINSIHLILLQLVQAYRYEDSNQTLLKDFFLSCVTSNSKIAHSFYWIAKLEKENDKSLPDTREQYKVLVESFLAQLLQDNPEVHQSLSEQLAFRDKLKIVSSHIRKIHKVGEKKEELQRVLSEGGMFDMTSFDPTPMPLDPEVQVCGIIPSKCSVFPSAMCPLKLTFKVTQHTKDLELPSVDEGLYNVMYKVGDDVRQDQLVLQMIDLMDFLLKKINYDFKFTVYKVLAFTPDDGLVEFVPRCKTISDILHKYNSKIDRFLTQCSLETQTPYETVFESYLDSCAGYCVVTYLLAVGDRHLENLLIDQNGRMFHVDFGFIFGKNPPRKSIMPPIRICPEMIDCMGGFNSLNYQRFLDKCVTAFKFLRNHSKYIMNLCYLMIHSEIEDLPDKDSENILNQMYQKFLPDIKESAEVGVQFKKLIEESITAFFAKMFDKLHDFAQMIK</sequence>
<dbReference type="GO" id="GO:0048015">
    <property type="term" value="P:phosphatidylinositol-mediated signaling"/>
    <property type="evidence" value="ECO:0007669"/>
    <property type="project" value="TreeGrafter"/>
</dbReference>
<dbReference type="GO" id="GO:0000407">
    <property type="term" value="C:phagophore assembly site"/>
    <property type="evidence" value="ECO:0007669"/>
    <property type="project" value="TreeGrafter"/>
</dbReference>
<dbReference type="GO" id="GO:0005777">
    <property type="term" value="C:peroxisome"/>
    <property type="evidence" value="ECO:0007669"/>
    <property type="project" value="TreeGrafter"/>
</dbReference>
<keyword evidence="5 6" id="KW-0067">ATP-binding</keyword>
<comment type="similarity">
    <text evidence="6 7">Belongs to the PI3/PI4-kinase family.</text>
</comment>
<dbReference type="SUPFAM" id="SSF48371">
    <property type="entry name" value="ARM repeat"/>
    <property type="match status" value="1"/>
</dbReference>
<comment type="caution">
    <text evidence="11">The sequence shown here is derived from an EMBL/GenBank/DDBJ whole genome shotgun (WGS) entry which is preliminary data.</text>
</comment>
<dbReference type="GO" id="GO:0000045">
    <property type="term" value="P:autophagosome assembly"/>
    <property type="evidence" value="ECO:0007669"/>
    <property type="project" value="TreeGrafter"/>
</dbReference>
<dbReference type="PANTHER" id="PTHR10048:SF7">
    <property type="entry name" value="PHOSPHATIDYLINOSITOL 3-KINASE CATALYTIC SUBUNIT TYPE 3"/>
    <property type="match status" value="1"/>
</dbReference>
<dbReference type="PROSITE" id="PS51545">
    <property type="entry name" value="PIK_HELICAL"/>
    <property type="match status" value="1"/>
</dbReference>
<dbReference type="FunFam" id="3.30.1010.10:FF:000002">
    <property type="entry name" value="Phosphatidylinositol 3-kinase catalytic subunit type 3"/>
    <property type="match status" value="1"/>
</dbReference>
<dbReference type="InterPro" id="IPR002420">
    <property type="entry name" value="PI3K-type_C2_dom"/>
</dbReference>
<dbReference type="AlphaFoldDB" id="A0AAD1Y072"/>
<dbReference type="SMART" id="SM00146">
    <property type="entry name" value="PI3Kc"/>
    <property type="match status" value="1"/>
</dbReference>
<dbReference type="Pfam" id="PF00792">
    <property type="entry name" value="PI3K_C2"/>
    <property type="match status" value="1"/>
</dbReference>
<dbReference type="Proteomes" id="UP001295684">
    <property type="component" value="Unassembled WGS sequence"/>
</dbReference>
<dbReference type="PROSITE" id="PS50290">
    <property type="entry name" value="PI3_4_KINASE_3"/>
    <property type="match status" value="1"/>
</dbReference>
<evidence type="ECO:0000259" key="9">
    <source>
        <dbReference type="PROSITE" id="PS51545"/>
    </source>
</evidence>
<organism evidence="11 12">
    <name type="scientific">Euplotes crassus</name>
    <dbReference type="NCBI Taxonomy" id="5936"/>
    <lineage>
        <taxon>Eukaryota</taxon>
        <taxon>Sar</taxon>
        <taxon>Alveolata</taxon>
        <taxon>Ciliophora</taxon>
        <taxon>Intramacronucleata</taxon>
        <taxon>Spirotrichea</taxon>
        <taxon>Hypotrichia</taxon>
        <taxon>Euplotida</taxon>
        <taxon>Euplotidae</taxon>
        <taxon>Moneuplotes</taxon>
    </lineage>
</organism>
<keyword evidence="12" id="KW-1185">Reference proteome</keyword>
<evidence type="ECO:0000259" key="10">
    <source>
        <dbReference type="PROSITE" id="PS51547"/>
    </source>
</evidence>
<reference evidence="11" key="1">
    <citation type="submission" date="2023-07" db="EMBL/GenBank/DDBJ databases">
        <authorList>
            <consortium name="AG Swart"/>
            <person name="Singh M."/>
            <person name="Singh A."/>
            <person name="Seah K."/>
            <person name="Emmerich C."/>
        </authorList>
    </citation>
    <scope>NUCLEOTIDE SEQUENCE</scope>
    <source>
        <strain evidence="11">DP1</strain>
    </source>
</reference>
<accession>A0AAD1Y072</accession>
<feature type="domain" description="PIK helical" evidence="9">
    <location>
        <begin position="387"/>
        <end position="582"/>
    </location>
</feature>
<dbReference type="GO" id="GO:0005768">
    <property type="term" value="C:endosome"/>
    <property type="evidence" value="ECO:0007669"/>
    <property type="project" value="TreeGrafter"/>
</dbReference>
<dbReference type="InterPro" id="IPR042236">
    <property type="entry name" value="PI3K_accessory_sf"/>
</dbReference>
<dbReference type="GO" id="GO:0034271">
    <property type="term" value="C:phosphatidylinositol 3-kinase complex, class III, type I"/>
    <property type="evidence" value="ECO:0007669"/>
    <property type="project" value="TreeGrafter"/>
</dbReference>
<dbReference type="GO" id="GO:0006897">
    <property type="term" value="P:endocytosis"/>
    <property type="evidence" value="ECO:0007669"/>
    <property type="project" value="TreeGrafter"/>
</dbReference>
<name>A0AAD1Y072_EUPCR</name>
<dbReference type="CDD" id="cd00896">
    <property type="entry name" value="PI3Kc_III"/>
    <property type="match status" value="1"/>
</dbReference>
<dbReference type="InterPro" id="IPR057756">
    <property type="entry name" value="PI3-kinase_type3/VPS34_cat"/>
</dbReference>